<comment type="similarity">
    <text evidence="3">Belongs to the acetyltransferase family. RimJ subfamily.</text>
</comment>
<evidence type="ECO:0000256" key="3">
    <source>
        <dbReference type="ARBA" id="ARBA00038502"/>
    </source>
</evidence>
<dbReference type="InterPro" id="IPR016181">
    <property type="entry name" value="Acyl_CoA_acyltransferase"/>
</dbReference>
<dbReference type="PANTHER" id="PTHR43792">
    <property type="entry name" value="GNAT FAMILY, PUTATIVE (AFU_ORTHOLOGUE AFUA_3G00765)-RELATED-RELATED"/>
    <property type="match status" value="1"/>
</dbReference>
<keyword evidence="6" id="KW-1185">Reference proteome</keyword>
<dbReference type="Proteomes" id="UP000051638">
    <property type="component" value="Unassembled WGS sequence"/>
</dbReference>
<keyword evidence="1 5" id="KW-0808">Transferase</keyword>
<feature type="domain" description="N-acetyltransferase" evidence="4">
    <location>
        <begin position="20"/>
        <end position="186"/>
    </location>
</feature>
<dbReference type="InterPro" id="IPR051531">
    <property type="entry name" value="N-acetyltransferase"/>
</dbReference>
<evidence type="ECO:0000313" key="6">
    <source>
        <dbReference type="Proteomes" id="UP000051638"/>
    </source>
</evidence>
<dbReference type="AlphaFoldDB" id="A0A0R2CVX8"/>
<protein>
    <submittedName>
        <fullName evidence="5">GCN5-related N-acetyltransferase</fullName>
    </submittedName>
</protein>
<name>A0A0R2CVX8_9LACO</name>
<dbReference type="PROSITE" id="PS51186">
    <property type="entry name" value="GNAT"/>
    <property type="match status" value="1"/>
</dbReference>
<accession>A0A0R2CVX8</accession>
<dbReference type="Gene3D" id="3.40.630.30">
    <property type="match status" value="1"/>
</dbReference>
<dbReference type="PANTHER" id="PTHR43792:SF8">
    <property type="entry name" value="[RIBOSOMAL PROTEIN US5]-ALANINE N-ACETYLTRANSFERASE"/>
    <property type="match status" value="1"/>
</dbReference>
<dbReference type="Pfam" id="PF13302">
    <property type="entry name" value="Acetyltransf_3"/>
    <property type="match status" value="1"/>
</dbReference>
<gene>
    <name evidence="5" type="ORF">FC24_GL002029</name>
</gene>
<dbReference type="InterPro" id="IPR000182">
    <property type="entry name" value="GNAT_dom"/>
</dbReference>
<dbReference type="GO" id="GO:0005737">
    <property type="term" value="C:cytoplasm"/>
    <property type="evidence" value="ECO:0007669"/>
    <property type="project" value="TreeGrafter"/>
</dbReference>
<proteinExistence type="inferred from homology"/>
<dbReference type="GO" id="GO:0008999">
    <property type="term" value="F:protein-N-terminal-alanine acetyltransferase activity"/>
    <property type="evidence" value="ECO:0007669"/>
    <property type="project" value="TreeGrafter"/>
</dbReference>
<dbReference type="STRING" id="1423796.FC24_GL002029"/>
<evidence type="ECO:0000256" key="1">
    <source>
        <dbReference type="ARBA" id="ARBA00022679"/>
    </source>
</evidence>
<keyword evidence="2" id="KW-0012">Acyltransferase</keyword>
<dbReference type="EMBL" id="AYYI01000062">
    <property type="protein sequence ID" value="KRM95696.1"/>
    <property type="molecule type" value="Genomic_DNA"/>
</dbReference>
<dbReference type="SUPFAM" id="SSF55729">
    <property type="entry name" value="Acyl-CoA N-acyltransferases (Nat)"/>
    <property type="match status" value="1"/>
</dbReference>
<evidence type="ECO:0000256" key="2">
    <source>
        <dbReference type="ARBA" id="ARBA00023315"/>
    </source>
</evidence>
<evidence type="ECO:0000313" key="5">
    <source>
        <dbReference type="EMBL" id="KRM95696.1"/>
    </source>
</evidence>
<organism evidence="5 6">
    <name type="scientific">Loigolactobacillus rennini DSM 20253</name>
    <dbReference type="NCBI Taxonomy" id="1423796"/>
    <lineage>
        <taxon>Bacteria</taxon>
        <taxon>Bacillati</taxon>
        <taxon>Bacillota</taxon>
        <taxon>Bacilli</taxon>
        <taxon>Lactobacillales</taxon>
        <taxon>Lactobacillaceae</taxon>
        <taxon>Loigolactobacillus</taxon>
    </lineage>
</organism>
<reference evidence="5 6" key="1">
    <citation type="journal article" date="2015" name="Genome Announc.">
        <title>Expanding the biotechnology potential of lactobacilli through comparative genomics of 213 strains and associated genera.</title>
        <authorList>
            <person name="Sun Z."/>
            <person name="Harris H.M."/>
            <person name="McCann A."/>
            <person name="Guo C."/>
            <person name="Argimon S."/>
            <person name="Zhang W."/>
            <person name="Yang X."/>
            <person name="Jeffery I.B."/>
            <person name="Cooney J.C."/>
            <person name="Kagawa T.F."/>
            <person name="Liu W."/>
            <person name="Song Y."/>
            <person name="Salvetti E."/>
            <person name="Wrobel A."/>
            <person name="Rasinkangas P."/>
            <person name="Parkhill J."/>
            <person name="Rea M.C."/>
            <person name="O'Sullivan O."/>
            <person name="Ritari J."/>
            <person name="Douillard F.P."/>
            <person name="Paul Ross R."/>
            <person name="Yang R."/>
            <person name="Briner A.E."/>
            <person name="Felis G.E."/>
            <person name="de Vos W.M."/>
            <person name="Barrangou R."/>
            <person name="Klaenhammer T.R."/>
            <person name="Caufield P.W."/>
            <person name="Cui Y."/>
            <person name="Zhang H."/>
            <person name="O'Toole P.W."/>
        </authorList>
    </citation>
    <scope>NUCLEOTIDE SEQUENCE [LARGE SCALE GENOMIC DNA]</scope>
    <source>
        <strain evidence="5 6">DSM 20253</strain>
    </source>
</reference>
<sequence>MQRVRLKKGSYQVHFETPRLLIRPFTTTDLTDLYHFMKNPKLAAMAGWQPPTSRQESWSVLRMFIRSDEVFALMEKATQHVIGSIGLHRRVPSAIKPEDDSRELSFILGEAYWGQGLMPEAVNAILRYGFIDLKLQEIWVGHFQDNYRSQRVIEKTGFHFEYEFERPRLFSNQPPIEEVYYKLTAADFRGHY</sequence>
<evidence type="ECO:0000259" key="4">
    <source>
        <dbReference type="PROSITE" id="PS51186"/>
    </source>
</evidence>
<dbReference type="PATRIC" id="fig|1423796.3.peg.2058"/>
<comment type="caution">
    <text evidence="5">The sequence shown here is derived from an EMBL/GenBank/DDBJ whole genome shotgun (WGS) entry which is preliminary data.</text>
</comment>